<gene>
    <name evidence="1" type="ORF">OJ16_02420</name>
</gene>
<accession>A0A0C2KDK4</accession>
<dbReference type="STRING" id="1461322.OJ16_02420"/>
<name>A0A0C2P6L5_9VIBR</name>
<dbReference type="EMBL" id="JTKH01000003">
    <property type="protein sequence ID" value="KII82057.1"/>
    <property type="molecule type" value="Genomic_DNA"/>
</dbReference>
<dbReference type="AlphaFoldDB" id="A0A0C2P6L5"/>
<dbReference type="Proteomes" id="UP000031672">
    <property type="component" value="Unassembled WGS sequence"/>
</dbReference>
<organism evidence="1 2">
    <name type="scientific">Vibrio renipiscarius</name>
    <dbReference type="NCBI Taxonomy" id="1461322"/>
    <lineage>
        <taxon>Bacteria</taxon>
        <taxon>Pseudomonadati</taxon>
        <taxon>Pseudomonadota</taxon>
        <taxon>Gammaproteobacteria</taxon>
        <taxon>Vibrionales</taxon>
        <taxon>Vibrionaceae</taxon>
        <taxon>Vibrio</taxon>
    </lineage>
</organism>
<sequence length="62" mass="7211">MEDERWIKFVRQLIEIKFSGLKTARMGLSEYREQGRASGDRGFIETVNLVAKSCLIYLQNSQ</sequence>
<comment type="caution">
    <text evidence="1">The sequence shown here is derived from an EMBL/GenBank/DDBJ whole genome shotgun (WGS) entry which is preliminary data.</text>
</comment>
<evidence type="ECO:0000313" key="1">
    <source>
        <dbReference type="EMBL" id="KII82057.1"/>
    </source>
</evidence>
<keyword evidence="2" id="KW-1185">Reference proteome</keyword>
<reference evidence="1 2" key="1">
    <citation type="submission" date="2014-11" db="EMBL/GenBank/DDBJ databases">
        <title>Draft Genome Sequence of Vibrio piscirenalis strains CECT 8603T and CECT 8604, two marine Gammaproteobacterium isolated from cultured gilthead sea bream (Sparus aurata).</title>
        <authorList>
            <person name="Arahal D.R."/>
            <person name="Rodrigo-Torres L."/>
            <person name="Lucena T."/>
            <person name="Pujalte M.J."/>
        </authorList>
    </citation>
    <scope>NUCLEOTIDE SEQUENCE [LARGE SCALE GENOMIC DNA]</scope>
    <source>
        <strain evidence="1 2">DCR 1-4-2</strain>
    </source>
</reference>
<evidence type="ECO:0000313" key="2">
    <source>
        <dbReference type="Proteomes" id="UP000031672"/>
    </source>
</evidence>
<protein>
    <submittedName>
        <fullName evidence="1">Uncharacterized protein</fullName>
    </submittedName>
</protein>
<accession>A0A0C2P6L5</accession>
<proteinExistence type="predicted"/>